<dbReference type="EMBL" id="JACHLR010000005">
    <property type="protein sequence ID" value="MBB4858286.1"/>
    <property type="molecule type" value="Genomic_DNA"/>
</dbReference>
<evidence type="ECO:0000256" key="1">
    <source>
        <dbReference type="ARBA" id="ARBA00008857"/>
    </source>
</evidence>
<dbReference type="InterPro" id="IPR050808">
    <property type="entry name" value="Phage_Integrase"/>
</dbReference>
<dbReference type="SUPFAM" id="SSF56349">
    <property type="entry name" value="DNA breaking-rejoining enzymes"/>
    <property type="match status" value="1"/>
</dbReference>
<dbReference type="PANTHER" id="PTHR30629">
    <property type="entry name" value="PROPHAGE INTEGRASE"/>
    <property type="match status" value="1"/>
</dbReference>
<dbReference type="InterPro" id="IPR011010">
    <property type="entry name" value="DNA_brk_join_enz"/>
</dbReference>
<dbReference type="GO" id="GO:0003677">
    <property type="term" value="F:DNA binding"/>
    <property type="evidence" value="ECO:0007669"/>
    <property type="project" value="UniProtKB-KW"/>
</dbReference>
<dbReference type="InterPro" id="IPR002104">
    <property type="entry name" value="Integrase_catalytic"/>
</dbReference>
<dbReference type="Pfam" id="PF13356">
    <property type="entry name" value="Arm-DNA-bind_3"/>
    <property type="match status" value="1"/>
</dbReference>
<organism evidence="6 7">
    <name type="scientific">Novosphingobium chloroacetimidivorans</name>
    <dbReference type="NCBI Taxonomy" id="1428314"/>
    <lineage>
        <taxon>Bacteria</taxon>
        <taxon>Pseudomonadati</taxon>
        <taxon>Pseudomonadota</taxon>
        <taxon>Alphaproteobacteria</taxon>
        <taxon>Sphingomonadales</taxon>
        <taxon>Sphingomonadaceae</taxon>
        <taxon>Novosphingobium</taxon>
    </lineage>
</organism>
<dbReference type="PROSITE" id="PS51898">
    <property type="entry name" value="TYR_RECOMBINASE"/>
    <property type="match status" value="1"/>
</dbReference>
<name>A0A7W7K993_9SPHN</name>
<accession>A0A7W7K993</accession>
<dbReference type="Gene3D" id="1.10.443.10">
    <property type="entry name" value="Intergrase catalytic core"/>
    <property type="match status" value="1"/>
</dbReference>
<comment type="similarity">
    <text evidence="1">Belongs to the 'phage' integrase family.</text>
</comment>
<dbReference type="Gene3D" id="3.30.160.390">
    <property type="entry name" value="Integrase, DNA-binding domain"/>
    <property type="match status" value="1"/>
</dbReference>
<evidence type="ECO:0000256" key="2">
    <source>
        <dbReference type="ARBA" id="ARBA00022908"/>
    </source>
</evidence>
<dbReference type="InterPro" id="IPR010998">
    <property type="entry name" value="Integrase_recombinase_N"/>
</dbReference>
<gene>
    <name evidence="6" type="ORF">HNO88_001605</name>
</gene>
<dbReference type="GO" id="GO:0015074">
    <property type="term" value="P:DNA integration"/>
    <property type="evidence" value="ECO:0007669"/>
    <property type="project" value="UniProtKB-KW"/>
</dbReference>
<dbReference type="Proteomes" id="UP000555448">
    <property type="component" value="Unassembled WGS sequence"/>
</dbReference>
<dbReference type="InterPro" id="IPR013762">
    <property type="entry name" value="Integrase-like_cat_sf"/>
</dbReference>
<feature type="domain" description="Tyr recombinase" evidence="5">
    <location>
        <begin position="194"/>
        <end position="401"/>
    </location>
</feature>
<evidence type="ECO:0000256" key="4">
    <source>
        <dbReference type="ARBA" id="ARBA00023172"/>
    </source>
</evidence>
<evidence type="ECO:0000256" key="3">
    <source>
        <dbReference type="ARBA" id="ARBA00023125"/>
    </source>
</evidence>
<dbReference type="AlphaFoldDB" id="A0A7W7K993"/>
<dbReference type="CDD" id="cd00801">
    <property type="entry name" value="INT_P4_C"/>
    <property type="match status" value="1"/>
</dbReference>
<keyword evidence="2" id="KW-0229">DNA integration</keyword>
<dbReference type="GO" id="GO:0006310">
    <property type="term" value="P:DNA recombination"/>
    <property type="evidence" value="ECO:0007669"/>
    <property type="project" value="UniProtKB-KW"/>
</dbReference>
<comment type="caution">
    <text evidence="6">The sequence shown here is derived from an EMBL/GenBank/DDBJ whole genome shotgun (WGS) entry which is preliminary data.</text>
</comment>
<dbReference type="Pfam" id="PF00589">
    <property type="entry name" value="Phage_integrase"/>
    <property type="match status" value="1"/>
</dbReference>
<sequence>MDAESATGTKHFLWDDQLRGFGLQITATGAKSYIYQYRLGGRESLKKRYTIGRHGSPWTPDSARAECKRLSLLVAQGIDPSATDLERRRQAVDLAFSAYIKTFTDGYLKAHWKGWSDAERLLRREPLKVLQHKPMPTITKADIVAVLDQFAGRPAVARLAFSTLRKMFAWAEGRGEIDRSPIGAEFPAPKAVPARSRVLSDEELALAWRAAGTLGYPFGPIYQLLMITAARRDEVAELRWSELDQKTGEWTLPSDRAKNNQAHIVPLADEAVAILDEVARTLELDPDAPPLRPVSWPKTGLVFTTTGKTPVSGHSRGKQRLDAAMTALEYERAAKAEEKPAEIASWRIHDLRRTAATGFQRLGIRFEVTEAILNHVSGARGGVAGVYQRHDWKAEKQTALEAWARHLAGLINDEAVNNVLPLKRRVEA</sequence>
<keyword evidence="4" id="KW-0233">DNA recombination</keyword>
<reference evidence="6 7" key="1">
    <citation type="submission" date="2020-08" db="EMBL/GenBank/DDBJ databases">
        <title>Functional genomics of gut bacteria from endangered species of beetles.</title>
        <authorList>
            <person name="Carlos-Shanley C."/>
        </authorList>
    </citation>
    <scope>NUCLEOTIDE SEQUENCE [LARGE SCALE GENOMIC DNA]</scope>
    <source>
        <strain evidence="6 7">S00245</strain>
    </source>
</reference>
<keyword evidence="7" id="KW-1185">Reference proteome</keyword>
<evidence type="ECO:0000313" key="7">
    <source>
        <dbReference type="Proteomes" id="UP000555448"/>
    </source>
</evidence>
<protein>
    <submittedName>
        <fullName evidence="6">Integrase</fullName>
    </submittedName>
</protein>
<dbReference type="PANTHER" id="PTHR30629:SF2">
    <property type="entry name" value="PROPHAGE INTEGRASE INTS-RELATED"/>
    <property type="match status" value="1"/>
</dbReference>
<dbReference type="Gene3D" id="1.10.150.130">
    <property type="match status" value="1"/>
</dbReference>
<evidence type="ECO:0000313" key="6">
    <source>
        <dbReference type="EMBL" id="MBB4858286.1"/>
    </source>
</evidence>
<evidence type="ECO:0000259" key="5">
    <source>
        <dbReference type="PROSITE" id="PS51898"/>
    </source>
</evidence>
<proteinExistence type="inferred from homology"/>
<keyword evidence="3" id="KW-0238">DNA-binding</keyword>
<dbReference type="InterPro" id="IPR038488">
    <property type="entry name" value="Integrase_DNA-bd_sf"/>
</dbReference>
<dbReference type="InterPro" id="IPR025166">
    <property type="entry name" value="Integrase_DNA_bind_dom"/>
</dbReference>